<proteinExistence type="predicted"/>
<dbReference type="PANTHER" id="PTHR12526">
    <property type="entry name" value="GLYCOSYLTRANSFERASE"/>
    <property type="match status" value="1"/>
</dbReference>
<evidence type="ECO:0000259" key="3">
    <source>
        <dbReference type="Pfam" id="PF00534"/>
    </source>
</evidence>
<evidence type="ECO:0000256" key="2">
    <source>
        <dbReference type="ARBA" id="ARBA00022679"/>
    </source>
</evidence>
<keyword evidence="1" id="KW-0328">Glycosyltransferase</keyword>
<dbReference type="Pfam" id="PF00534">
    <property type="entry name" value="Glycos_transf_1"/>
    <property type="match status" value="1"/>
</dbReference>
<dbReference type="SUPFAM" id="SSF53756">
    <property type="entry name" value="UDP-Glycosyltransferase/glycogen phosphorylase"/>
    <property type="match status" value="1"/>
</dbReference>
<sequence length="425" mass="48301">MSKNESTLVLFTTSFPYGTGETFLETEIKFAGKNFSRVIIVPALILDGKRPLPGGVEVNTSFSVQRKEVVSREIEWLACLSSPLFYRELFKRPTTIVYREARQRLKKFLIVAARDQRWLINFINDTGINLKETVFYTYWVSAQSLAVGLAKDQYPEIILISRAHRADLYEDQHTLSYLPLRDVIFRRIDRVFSVSEHGKQYLVGKYPRVSSRFEVSRLGVSDPGSSSLPSRDGIFRVVSCSHMIPVKRLGLLIKSLSALTHLRPELSVEWHHFGEGFLRTQLQDLAKSVLPTTVNWIFHGQIPNQEVFDFYRSNPVDVFINVSESEGIPVSIMEAQSLGIPVIATAVGGTPEIVNNNNGFLLESSPSPEGVADALNKMTSQRKEILAKRRASKETWRTLYNSETNYKVFFNNLVKLLHKIDRVNV</sequence>
<evidence type="ECO:0000313" key="5">
    <source>
        <dbReference type="Proteomes" id="UP000176583"/>
    </source>
</evidence>
<dbReference type="AlphaFoldDB" id="A0A1F4UIB2"/>
<dbReference type="EMBL" id="MEUW01000017">
    <property type="protein sequence ID" value="OGC44540.1"/>
    <property type="molecule type" value="Genomic_DNA"/>
</dbReference>
<dbReference type="GO" id="GO:0016757">
    <property type="term" value="F:glycosyltransferase activity"/>
    <property type="evidence" value="ECO:0007669"/>
    <property type="project" value="UniProtKB-KW"/>
</dbReference>
<name>A0A1F4UIB2_UNCKA</name>
<dbReference type="InterPro" id="IPR001296">
    <property type="entry name" value="Glyco_trans_1"/>
</dbReference>
<reference evidence="4 5" key="1">
    <citation type="journal article" date="2016" name="Nat. Commun.">
        <title>Thousands of microbial genomes shed light on interconnected biogeochemical processes in an aquifer system.</title>
        <authorList>
            <person name="Anantharaman K."/>
            <person name="Brown C.T."/>
            <person name="Hug L.A."/>
            <person name="Sharon I."/>
            <person name="Castelle C.J."/>
            <person name="Probst A.J."/>
            <person name="Thomas B.C."/>
            <person name="Singh A."/>
            <person name="Wilkins M.J."/>
            <person name="Karaoz U."/>
            <person name="Brodie E.L."/>
            <person name="Williams K.H."/>
            <person name="Hubbard S.S."/>
            <person name="Banfield J.F."/>
        </authorList>
    </citation>
    <scope>NUCLEOTIDE SEQUENCE [LARGE SCALE GENOMIC DNA]</scope>
</reference>
<dbReference type="Gene3D" id="3.40.50.2000">
    <property type="entry name" value="Glycogen Phosphorylase B"/>
    <property type="match status" value="2"/>
</dbReference>
<dbReference type="Proteomes" id="UP000176583">
    <property type="component" value="Unassembled WGS sequence"/>
</dbReference>
<evidence type="ECO:0000256" key="1">
    <source>
        <dbReference type="ARBA" id="ARBA00022676"/>
    </source>
</evidence>
<comment type="caution">
    <text evidence="4">The sequence shown here is derived from an EMBL/GenBank/DDBJ whole genome shotgun (WGS) entry which is preliminary data.</text>
</comment>
<keyword evidence="2" id="KW-0808">Transferase</keyword>
<accession>A0A1F4UIB2</accession>
<protein>
    <recommendedName>
        <fullName evidence="3">Glycosyl transferase family 1 domain-containing protein</fullName>
    </recommendedName>
</protein>
<gene>
    <name evidence="4" type="ORF">A2V54_02385</name>
</gene>
<evidence type="ECO:0000313" key="4">
    <source>
        <dbReference type="EMBL" id="OGC44540.1"/>
    </source>
</evidence>
<organism evidence="4 5">
    <name type="scientific">candidate division WWE3 bacterium RBG_19FT_COMBO_53_11</name>
    <dbReference type="NCBI Taxonomy" id="1802613"/>
    <lineage>
        <taxon>Bacteria</taxon>
        <taxon>Katanobacteria</taxon>
    </lineage>
</organism>
<feature type="domain" description="Glycosyl transferase family 1" evidence="3">
    <location>
        <begin position="236"/>
        <end position="383"/>
    </location>
</feature>
<dbReference type="STRING" id="1802613.A2V54_02385"/>
<dbReference type="PANTHER" id="PTHR12526:SF629">
    <property type="entry name" value="TEICHURONIC ACID BIOSYNTHESIS GLYCOSYLTRANSFERASE TUAH-RELATED"/>
    <property type="match status" value="1"/>
</dbReference>